<feature type="compositionally biased region" description="Acidic residues" evidence="4">
    <location>
        <begin position="203"/>
        <end position="229"/>
    </location>
</feature>
<dbReference type="EMBL" id="JALLPB020000220">
    <property type="protein sequence ID" value="KAL3812063.1"/>
    <property type="molecule type" value="Genomic_DNA"/>
</dbReference>
<evidence type="ECO:0000256" key="3">
    <source>
        <dbReference type="PROSITE-ProRule" id="PRU00339"/>
    </source>
</evidence>
<reference evidence="5 6" key="1">
    <citation type="submission" date="2024-10" db="EMBL/GenBank/DDBJ databases">
        <title>Updated reference genomes for cyclostephanoid diatoms.</title>
        <authorList>
            <person name="Roberts W.R."/>
            <person name="Alverson A.J."/>
        </authorList>
    </citation>
    <scope>NUCLEOTIDE SEQUENCE [LARGE SCALE GENOMIC DNA]</scope>
    <source>
        <strain evidence="5 6">AJA228-03</strain>
    </source>
</reference>
<dbReference type="Pfam" id="PF00515">
    <property type="entry name" value="TPR_1"/>
    <property type="match status" value="2"/>
</dbReference>
<dbReference type="PROSITE" id="PS50293">
    <property type="entry name" value="TPR_REGION"/>
    <property type="match status" value="2"/>
</dbReference>
<gene>
    <name evidence="5" type="ORF">ACHAXA_010035</name>
</gene>
<feature type="compositionally biased region" description="Polar residues" evidence="4">
    <location>
        <begin position="69"/>
        <end position="80"/>
    </location>
</feature>
<feature type="compositionally biased region" description="Basic and acidic residues" evidence="4">
    <location>
        <begin position="339"/>
        <end position="353"/>
    </location>
</feature>
<feature type="region of interest" description="Disordered" evidence="4">
    <location>
        <begin position="198"/>
        <end position="235"/>
    </location>
</feature>
<feature type="region of interest" description="Disordered" evidence="4">
    <location>
        <begin position="151"/>
        <end position="171"/>
    </location>
</feature>
<accession>A0ABD3RGT6</accession>
<dbReference type="InterPro" id="IPR019734">
    <property type="entry name" value="TPR_rpt"/>
</dbReference>
<evidence type="ECO:0000256" key="2">
    <source>
        <dbReference type="ARBA" id="ARBA00022803"/>
    </source>
</evidence>
<feature type="region of interest" description="Disordered" evidence="4">
    <location>
        <begin position="320"/>
        <end position="367"/>
    </location>
</feature>
<dbReference type="InterPro" id="IPR047150">
    <property type="entry name" value="SGT"/>
</dbReference>
<dbReference type="PANTHER" id="PTHR45831:SF2">
    <property type="entry name" value="LD24721P"/>
    <property type="match status" value="1"/>
</dbReference>
<dbReference type="Gene3D" id="1.25.40.10">
    <property type="entry name" value="Tetratricopeptide repeat domain"/>
    <property type="match status" value="2"/>
</dbReference>
<proteinExistence type="predicted"/>
<feature type="repeat" description="TPR" evidence="3">
    <location>
        <begin position="1006"/>
        <end position="1039"/>
    </location>
</feature>
<feature type="region of interest" description="Disordered" evidence="4">
    <location>
        <begin position="741"/>
        <end position="770"/>
    </location>
</feature>
<feature type="region of interest" description="Disordered" evidence="4">
    <location>
        <begin position="1203"/>
        <end position="1222"/>
    </location>
</feature>
<feature type="repeat" description="TPR" evidence="3">
    <location>
        <begin position="1077"/>
        <end position="1110"/>
    </location>
</feature>
<evidence type="ECO:0000313" key="6">
    <source>
        <dbReference type="Proteomes" id="UP001530377"/>
    </source>
</evidence>
<feature type="repeat" description="TPR" evidence="3">
    <location>
        <begin position="904"/>
        <end position="937"/>
    </location>
</feature>
<feature type="region of interest" description="Disordered" evidence="4">
    <location>
        <begin position="971"/>
        <end position="992"/>
    </location>
</feature>
<protein>
    <submittedName>
        <fullName evidence="5">Uncharacterized protein</fullName>
    </submittedName>
</protein>
<feature type="region of interest" description="Disordered" evidence="4">
    <location>
        <begin position="1128"/>
        <end position="1163"/>
    </location>
</feature>
<evidence type="ECO:0000313" key="5">
    <source>
        <dbReference type="EMBL" id="KAL3812063.1"/>
    </source>
</evidence>
<feature type="region of interest" description="Disordered" evidence="4">
    <location>
        <begin position="261"/>
        <end position="283"/>
    </location>
</feature>
<evidence type="ECO:0000256" key="4">
    <source>
        <dbReference type="SAM" id="MobiDB-lite"/>
    </source>
</evidence>
<feature type="region of interest" description="Disordered" evidence="4">
    <location>
        <begin position="604"/>
        <end position="628"/>
    </location>
</feature>
<dbReference type="PROSITE" id="PS50005">
    <property type="entry name" value="TPR"/>
    <property type="match status" value="4"/>
</dbReference>
<dbReference type="SUPFAM" id="SSF48452">
    <property type="entry name" value="TPR-like"/>
    <property type="match status" value="2"/>
</dbReference>
<feature type="compositionally biased region" description="Basic and acidic residues" evidence="4">
    <location>
        <begin position="1135"/>
        <end position="1161"/>
    </location>
</feature>
<feature type="repeat" description="TPR" evidence="3">
    <location>
        <begin position="824"/>
        <end position="857"/>
    </location>
</feature>
<dbReference type="SMART" id="SM00028">
    <property type="entry name" value="TPR"/>
    <property type="match status" value="6"/>
</dbReference>
<keyword evidence="1" id="KW-0677">Repeat</keyword>
<sequence length="1222" mass="135608">MADLNFGVIIVRAGTNETFISDVTLHNAADVIIQQQQQPRREDQEERQEQEEQQQHQPLSRGHHRSTRRMTITTTPNATSMRRGRFLFPAEREEALPPPTTPTSRVIPTAQSRPTMDPRDCDYYDDVMMSRMTPRGEGLPVGETQHRHRWQRQQHPSIGSFPPEKTLSPNSQVRFEDQLSKDRLVDLVHEWTVDDEHSPNFLFEDDDLKDENEDDDDDDGREEGEEEVEGGGRTVAMPPTEAQLVLLCLDHLRDLRRSYEVREEDDYDDVGRSDRGQPLRDAEGLDPDCIALAAWALSRAFVGPPVSGLRHVSPLLSSTMVDRRDNDEGGQVDEEEEGEKGGGPRARGNDPSHRRVGGILNDGGNEGECDGAAVDIQREQGRMTTITSTPSSRKTSFALSRRIVIPTMEEITNEVLLRHPMETRRERGTGTGTGTRAEVKELRDIKIRGVNDDVNVDECDESEGYYVDGTSRYVLDDEHPSNMHRFYLLEGLSSSSSCEAIAAELEGTAGGLISPTSRAAGGGGGGGLVTPRGFFPPTATAISTAEADAVLRRNGHPLTLVEIAHAGLVGLRARSRIDATKAMVRSELFYQFVMAASAGGFFREKKDRGTTPRGGGESTAGGVDNAVIGDGEDAARRSFRQSYEEKYRKVVGKFQTKLAVKEALSQSSMLARQRHQHHSQQYGGAHLSDHRLSNAYRIMSGNNSVWSPSRVGGAVVACPIISINGVAERRYRRIVRRIENSKKKSRQMSGNNGGVEDYRSVDDGRNDDDGDKLVIEEKSILPSLADAIPWKDCNLSEEMPRGADEVSKVGAVTGVVNLPHYQEAERQNSLGNSLMQQKLFQNALDAYTLALNLTPAGPKSHVYYSNRSAAYLSLNMNNHAIRDCERSIALIKSRDDGGGAEYYAKAHSRLGLAYYACGRYREAIDAYKKCLETKPNDQWTLEHLEKAKTRLMSSNGGGEGVHDTNESVTNAVSAEPENNFEAGGGDGERRGMKNEDDFIAEQTRQADDHKNKGNLHMSSKLYKEALHQYNLAIEISPTGQNAYVYYSNRAAAHCYLANYVNAAHDCQRSIELNPTYEKAYSRLGLSLFLQGNYEGAISAYESSLKLDPSNAASLSYWKKAKARLAEQQNQNNAVVDKEMKSRDGQENARERMEWKDQEKNPLQHQQYQDLVANDEDEDRDSVITGLTSIVTNDVAENPGLSVEVSAKEGDNQMFDPFGLTDD</sequence>
<dbReference type="PANTHER" id="PTHR45831">
    <property type="entry name" value="LD24721P"/>
    <property type="match status" value="1"/>
</dbReference>
<keyword evidence="2 3" id="KW-0802">TPR repeat</keyword>
<name>A0ABD3RGT6_9STRA</name>
<comment type="caution">
    <text evidence="5">The sequence shown here is derived from an EMBL/GenBank/DDBJ whole genome shotgun (WGS) entry which is preliminary data.</text>
</comment>
<dbReference type="AlphaFoldDB" id="A0ABD3RGT6"/>
<feature type="compositionally biased region" description="Acidic residues" evidence="4">
    <location>
        <begin position="328"/>
        <end position="338"/>
    </location>
</feature>
<feature type="compositionally biased region" description="Basic and acidic residues" evidence="4">
    <location>
        <begin position="269"/>
        <end position="283"/>
    </location>
</feature>
<feature type="region of interest" description="Disordered" evidence="4">
    <location>
        <begin position="35"/>
        <end position="121"/>
    </location>
</feature>
<dbReference type="Proteomes" id="UP001530377">
    <property type="component" value="Unassembled WGS sequence"/>
</dbReference>
<dbReference type="InterPro" id="IPR011990">
    <property type="entry name" value="TPR-like_helical_dom_sf"/>
</dbReference>
<keyword evidence="6" id="KW-1185">Reference proteome</keyword>
<feature type="compositionally biased region" description="Polar residues" evidence="4">
    <location>
        <begin position="102"/>
        <end position="114"/>
    </location>
</feature>
<evidence type="ECO:0000256" key="1">
    <source>
        <dbReference type="ARBA" id="ARBA00022737"/>
    </source>
</evidence>
<organism evidence="5 6">
    <name type="scientific">Cyclostephanos tholiformis</name>
    <dbReference type="NCBI Taxonomy" id="382380"/>
    <lineage>
        <taxon>Eukaryota</taxon>
        <taxon>Sar</taxon>
        <taxon>Stramenopiles</taxon>
        <taxon>Ochrophyta</taxon>
        <taxon>Bacillariophyta</taxon>
        <taxon>Coscinodiscophyceae</taxon>
        <taxon>Thalassiosirophycidae</taxon>
        <taxon>Stephanodiscales</taxon>
        <taxon>Stephanodiscaceae</taxon>
        <taxon>Cyclostephanos</taxon>
    </lineage>
</organism>